<proteinExistence type="predicted"/>
<sequence>MRSFPFYFAYEWQNHPSVHTHSNLFLEKGVRHGKSSGNTFATRECFDRFPKRVQECLRVVGFGCFVDTILQVQGQTLPSSILVLMEQWMDTTHTFRLSFDEMTITLVDFATIMGLLFGGRFMVFDDRMRTLDCPGLRVSLRAAIGMEPTIFDQRVRYESIYAHYQEMPRKRVAEMDVDVVARVYLFYLLSTTLFTNHGNDTDLVLLPSL</sequence>
<dbReference type="GO" id="GO:0010073">
    <property type="term" value="P:meristem maintenance"/>
    <property type="evidence" value="ECO:0007669"/>
    <property type="project" value="InterPro"/>
</dbReference>
<evidence type="ECO:0000313" key="2">
    <source>
        <dbReference type="EMBL" id="KDP34272.1"/>
    </source>
</evidence>
<organism evidence="2 3">
    <name type="scientific">Jatropha curcas</name>
    <name type="common">Barbados nut</name>
    <dbReference type="NCBI Taxonomy" id="180498"/>
    <lineage>
        <taxon>Eukaryota</taxon>
        <taxon>Viridiplantae</taxon>
        <taxon>Streptophyta</taxon>
        <taxon>Embryophyta</taxon>
        <taxon>Tracheophyta</taxon>
        <taxon>Spermatophyta</taxon>
        <taxon>Magnoliopsida</taxon>
        <taxon>eudicotyledons</taxon>
        <taxon>Gunneridae</taxon>
        <taxon>Pentapetalae</taxon>
        <taxon>rosids</taxon>
        <taxon>fabids</taxon>
        <taxon>Malpighiales</taxon>
        <taxon>Euphorbiaceae</taxon>
        <taxon>Crotonoideae</taxon>
        <taxon>Jatropheae</taxon>
        <taxon>Jatropha</taxon>
    </lineage>
</organism>
<name>A0A067KDV7_JATCU</name>
<dbReference type="Proteomes" id="UP000027138">
    <property type="component" value="Unassembled WGS sequence"/>
</dbReference>
<dbReference type="AlphaFoldDB" id="A0A067KDV7"/>
<evidence type="ECO:0000259" key="1">
    <source>
        <dbReference type="Pfam" id="PF10536"/>
    </source>
</evidence>
<feature type="domain" description="Aminotransferase-like plant mobile" evidence="1">
    <location>
        <begin position="79"/>
        <end position="206"/>
    </location>
</feature>
<dbReference type="Pfam" id="PF10536">
    <property type="entry name" value="PMD"/>
    <property type="match status" value="1"/>
</dbReference>
<keyword evidence="3" id="KW-1185">Reference proteome</keyword>
<dbReference type="PANTHER" id="PTHR46033:SF8">
    <property type="entry name" value="PROTEIN MAINTENANCE OF MERISTEMS-LIKE"/>
    <property type="match status" value="1"/>
</dbReference>
<dbReference type="OrthoDB" id="1421598at2759"/>
<gene>
    <name evidence="2" type="ORF">JCGZ_12841</name>
</gene>
<protein>
    <recommendedName>
        <fullName evidence="1">Aminotransferase-like plant mobile domain-containing protein</fullName>
    </recommendedName>
</protein>
<dbReference type="EMBL" id="KK914537">
    <property type="protein sequence ID" value="KDP34272.1"/>
    <property type="molecule type" value="Genomic_DNA"/>
</dbReference>
<reference evidence="2 3" key="1">
    <citation type="journal article" date="2014" name="PLoS ONE">
        <title>Global Analysis of Gene Expression Profiles in Physic Nut (Jatropha curcas L.) Seedlings Exposed to Salt Stress.</title>
        <authorList>
            <person name="Zhang L."/>
            <person name="Zhang C."/>
            <person name="Wu P."/>
            <person name="Chen Y."/>
            <person name="Li M."/>
            <person name="Jiang H."/>
            <person name="Wu G."/>
        </authorList>
    </citation>
    <scope>NUCLEOTIDE SEQUENCE [LARGE SCALE GENOMIC DNA]</scope>
    <source>
        <strain evidence="3">cv. GZQX0401</strain>
        <tissue evidence="2">Young leaves</tissue>
    </source>
</reference>
<evidence type="ECO:0000313" key="3">
    <source>
        <dbReference type="Proteomes" id="UP000027138"/>
    </source>
</evidence>
<accession>A0A067KDV7</accession>
<dbReference type="PANTHER" id="PTHR46033">
    <property type="entry name" value="PROTEIN MAIN-LIKE 2"/>
    <property type="match status" value="1"/>
</dbReference>
<dbReference type="InterPro" id="IPR044824">
    <property type="entry name" value="MAIN-like"/>
</dbReference>
<dbReference type="InterPro" id="IPR019557">
    <property type="entry name" value="AminoTfrase-like_pln_mobile"/>
</dbReference>